<protein>
    <submittedName>
        <fullName evidence="1">Uncharacterized protein</fullName>
    </submittedName>
</protein>
<dbReference type="Proteomes" id="UP000183940">
    <property type="component" value="Unassembled WGS sequence"/>
</dbReference>
<comment type="caution">
    <text evidence="1">The sequence shown here is derived from an EMBL/GenBank/DDBJ whole genome shotgun (WGS) entry which is preliminary data.</text>
</comment>
<dbReference type="STRING" id="1925591.BI308_17735"/>
<evidence type="ECO:0000313" key="2">
    <source>
        <dbReference type="Proteomes" id="UP000183940"/>
    </source>
</evidence>
<dbReference type="AlphaFoldDB" id="A0A1L9QNG8"/>
<evidence type="ECO:0000313" key="1">
    <source>
        <dbReference type="EMBL" id="OJJ24210.1"/>
    </source>
</evidence>
<dbReference type="EMBL" id="MLAW01000035">
    <property type="protein sequence ID" value="OJJ24210.1"/>
    <property type="molecule type" value="Genomic_DNA"/>
</dbReference>
<organism evidence="1 2">
    <name type="scientific">Roseofilum reptotaenium AO1-A</name>
    <dbReference type="NCBI Taxonomy" id="1925591"/>
    <lineage>
        <taxon>Bacteria</taxon>
        <taxon>Bacillati</taxon>
        <taxon>Cyanobacteriota</taxon>
        <taxon>Cyanophyceae</taxon>
        <taxon>Desertifilales</taxon>
        <taxon>Desertifilaceae</taxon>
        <taxon>Roseofilum</taxon>
    </lineage>
</organism>
<proteinExistence type="predicted"/>
<gene>
    <name evidence="1" type="ORF">BI308_17735</name>
</gene>
<sequence length="102" mass="11573">MEPLPSNWTDVIPDIIYETAEGLFVSFAKKQIRLAQRYDGQSKHLKAIEHDRVPANGSIGLVPSELPDFDLKSKVLGQGGDYRFHGYFIEDMLHFPGMRTSH</sequence>
<reference evidence="1" key="1">
    <citation type="submission" date="2016-10" db="EMBL/GenBank/DDBJ databases">
        <title>CRISPR-Cas defence system in Roseofilum reptotaenium: evidence of a bacteriophage-cyanobacterium arms race in the coral black band disease.</title>
        <authorList>
            <person name="Buerger P."/>
            <person name="Wood-Charlson E.M."/>
            <person name="Weynberg K.D."/>
            <person name="Willis B."/>
            <person name="Van Oppen M.J."/>
        </authorList>
    </citation>
    <scope>NUCLEOTIDE SEQUENCE [LARGE SCALE GENOMIC DNA]</scope>
    <source>
        <strain evidence="1">AO1-A</strain>
    </source>
</reference>
<name>A0A1L9QNG8_9CYAN</name>
<keyword evidence="2" id="KW-1185">Reference proteome</keyword>
<accession>A0A1L9QNG8</accession>